<dbReference type="FunFam" id="3.40.50.2000:FF:000056">
    <property type="entry name" value="Glycosyltransferase"/>
    <property type="match status" value="1"/>
</dbReference>
<dbReference type="Pfam" id="PF00201">
    <property type="entry name" value="UDPGT"/>
    <property type="match status" value="1"/>
</dbReference>
<evidence type="ECO:0000256" key="2">
    <source>
        <dbReference type="ARBA" id="ARBA00022676"/>
    </source>
</evidence>
<dbReference type="PANTHER" id="PTHR48046">
    <property type="entry name" value="UDP-GLYCOSYLTRANSFERASE 72E1"/>
    <property type="match status" value="1"/>
</dbReference>
<sequence>MGSSEKLHVGILSSPGLGHIIPVLVLGSHLATHHNVSVTIFVITSGSSLAEKELLKSANKSKLIDIVEIPAVDISNLIDANTKMVTQLCVLVRESLPVVKSVIFAKKHILDALIVDLFCTEALPIAKEFWLPNYVYVPCNAWFTALTVYCQVLDKEIEGQYVDQDEPLKIPGCKPVRPEDVVDPMLDRNDQQYSEYMRVLGLGFCLSDGILMNTWEDAEPGSLKALRENETLKSIVKSTVYPIGPLCRRDEQIIDGSDNRNFVLKWLDEQTQESVLYVSFGSGGTLSSKQLTELAFGLELSQQKFVWIVRPPSEVGADKSFFTTGKEGDDTPQYLPEGFLTRTQDFGLVVQMWADQVRILSHPSVGGFLSHCGWNSNIESITNGVPMIAWPLYAEQRQNATILTEGLGVAVRPKVLPTKKVVEREEIKKLVRTLHKQLNSFMDYVSDKFKELFELINSKLGASEVKYGAHPEEDTSGRQDNNDFVSNMEFGGNEDVEMDGCQVGGSEGKDVPHSQRDTSVADQLGVNAMEGPSGVKVDMFVAKVNFTPDVAHAGVIGEIADVAAGETEEESEKQKVPEFRTGAVCATASVDEAAGEMVLYNRELLPEVSPQMKKKKRCPAKAGQSPFITVFDSGSSTGVVASKGKKQIYAIKHPFQSKIRTGVNISLLNVFAAWVKEGKSRKKNEIYPKHVSELNPAYDLGVFHVEDKKWFYTLAYNGQPLDDSHIDVLFYYLRKKVKYDKDLPVTFTTTDCDCGVFAAPFAEYFIEGKMRPKKFSAYAHRRRFGALLWELNAQSDDEIIGRQNKSRKQK</sequence>
<dbReference type="CDD" id="cd03784">
    <property type="entry name" value="GT1_Gtf-like"/>
    <property type="match status" value="1"/>
</dbReference>
<evidence type="ECO:0000313" key="4">
    <source>
        <dbReference type="EMBL" id="OIT31726.1"/>
    </source>
</evidence>
<keyword evidence="2" id="KW-0328">Glycosyltransferase</keyword>
<organism evidence="4 5">
    <name type="scientific">Nicotiana attenuata</name>
    <name type="common">Coyote tobacco</name>
    <dbReference type="NCBI Taxonomy" id="49451"/>
    <lineage>
        <taxon>Eukaryota</taxon>
        <taxon>Viridiplantae</taxon>
        <taxon>Streptophyta</taxon>
        <taxon>Embryophyta</taxon>
        <taxon>Tracheophyta</taxon>
        <taxon>Spermatophyta</taxon>
        <taxon>Magnoliopsida</taxon>
        <taxon>eudicotyledons</taxon>
        <taxon>Gunneridae</taxon>
        <taxon>Pentapetalae</taxon>
        <taxon>asterids</taxon>
        <taxon>lamiids</taxon>
        <taxon>Solanales</taxon>
        <taxon>Solanaceae</taxon>
        <taxon>Nicotianoideae</taxon>
        <taxon>Nicotianeae</taxon>
        <taxon>Nicotiana</taxon>
    </lineage>
</organism>
<dbReference type="SUPFAM" id="SSF53756">
    <property type="entry name" value="UDP-Glycosyltransferase/glycogen phosphorylase"/>
    <property type="match status" value="1"/>
</dbReference>
<gene>
    <name evidence="4" type="primary">GT5_1</name>
    <name evidence="4" type="ORF">A4A49_15195</name>
</gene>
<dbReference type="Proteomes" id="UP000187609">
    <property type="component" value="Unassembled WGS sequence"/>
</dbReference>
<evidence type="ECO:0000313" key="5">
    <source>
        <dbReference type="Proteomes" id="UP000187609"/>
    </source>
</evidence>
<dbReference type="Gene3D" id="3.40.50.2000">
    <property type="entry name" value="Glycogen Phosphorylase B"/>
    <property type="match status" value="2"/>
</dbReference>
<dbReference type="InterPro" id="IPR002213">
    <property type="entry name" value="UDP_glucos_trans"/>
</dbReference>
<comment type="similarity">
    <text evidence="1">Belongs to the UDP-glycosyltransferase family.</text>
</comment>
<dbReference type="InterPro" id="IPR035595">
    <property type="entry name" value="UDP_glycos_trans_CS"/>
</dbReference>
<protein>
    <submittedName>
        <fullName evidence="4">Anthocyanidin 3-o-glucosyltransferase 5</fullName>
    </submittedName>
</protein>
<keyword evidence="5" id="KW-1185">Reference proteome</keyword>
<comment type="caution">
    <text evidence="4">The sequence shown here is derived from an EMBL/GenBank/DDBJ whole genome shotgun (WGS) entry which is preliminary data.</text>
</comment>
<dbReference type="Gramene" id="OIT31726">
    <property type="protein sequence ID" value="OIT31726"/>
    <property type="gene ID" value="A4A49_15195"/>
</dbReference>
<keyword evidence="3" id="KW-0808">Transferase</keyword>
<dbReference type="EMBL" id="MJEQ01001209">
    <property type="protein sequence ID" value="OIT31726.1"/>
    <property type="molecule type" value="Genomic_DNA"/>
</dbReference>
<dbReference type="STRING" id="49451.A0A314KQT8"/>
<accession>A0A314KQT8</accession>
<evidence type="ECO:0000256" key="1">
    <source>
        <dbReference type="ARBA" id="ARBA00009995"/>
    </source>
</evidence>
<dbReference type="GO" id="GO:0008194">
    <property type="term" value="F:UDP-glycosyltransferase activity"/>
    <property type="evidence" value="ECO:0007669"/>
    <property type="project" value="InterPro"/>
</dbReference>
<dbReference type="AlphaFoldDB" id="A0A314KQT8"/>
<dbReference type="PROSITE" id="PS00375">
    <property type="entry name" value="UDPGT"/>
    <property type="match status" value="1"/>
</dbReference>
<reference evidence="4" key="1">
    <citation type="submission" date="2016-11" db="EMBL/GenBank/DDBJ databases">
        <title>The genome of Nicotiana attenuata.</title>
        <authorList>
            <person name="Xu S."/>
            <person name="Brockmoeller T."/>
            <person name="Gaquerel E."/>
            <person name="Navarro A."/>
            <person name="Kuhl H."/>
            <person name="Gase K."/>
            <person name="Ling Z."/>
            <person name="Zhou W."/>
            <person name="Kreitzer C."/>
            <person name="Stanke M."/>
            <person name="Tang H."/>
            <person name="Lyons E."/>
            <person name="Pandey P."/>
            <person name="Pandey S.P."/>
            <person name="Timmermann B."/>
            <person name="Baldwin I.T."/>
        </authorList>
    </citation>
    <scope>NUCLEOTIDE SEQUENCE [LARGE SCALE GENOMIC DNA]</scope>
    <source>
        <strain evidence="4">UT</strain>
    </source>
</reference>
<dbReference type="SMR" id="A0A314KQT8"/>
<dbReference type="PANTHER" id="PTHR48046:SF9">
    <property type="entry name" value="GLYCOSYLTRANSFERASE"/>
    <property type="match status" value="1"/>
</dbReference>
<proteinExistence type="inferred from homology"/>
<name>A0A314KQT8_NICAT</name>
<evidence type="ECO:0000256" key="3">
    <source>
        <dbReference type="ARBA" id="ARBA00022679"/>
    </source>
</evidence>